<dbReference type="KEGG" id="hat:RC74_05525"/>
<keyword evidence="3" id="KW-0560">Oxidoreductase</keyword>
<proteinExistence type="inferred from homology"/>
<dbReference type="STRING" id="1579316.RC74_05525"/>
<evidence type="ECO:0000256" key="4">
    <source>
        <dbReference type="ARBA" id="ARBA00023157"/>
    </source>
</evidence>
<gene>
    <name evidence="8" type="ORF">RC74_05525</name>
</gene>
<evidence type="ECO:0000256" key="5">
    <source>
        <dbReference type="ARBA" id="ARBA00023284"/>
    </source>
</evidence>
<protein>
    <submittedName>
        <fullName evidence="8">Thiol-disulfide oxidoreductase</fullName>
    </submittedName>
</protein>
<comment type="similarity">
    <text evidence="1">Belongs to the thioredoxin family. DsbA subfamily.</text>
</comment>
<keyword evidence="9" id="KW-1185">Reference proteome</keyword>
<dbReference type="Pfam" id="PF13462">
    <property type="entry name" value="Thioredoxin_4"/>
    <property type="match status" value="1"/>
</dbReference>
<dbReference type="SUPFAM" id="SSF52833">
    <property type="entry name" value="Thioredoxin-like"/>
    <property type="match status" value="1"/>
</dbReference>
<evidence type="ECO:0000256" key="1">
    <source>
        <dbReference type="ARBA" id="ARBA00005791"/>
    </source>
</evidence>
<dbReference type="OrthoDB" id="8478320at2"/>
<organism evidence="8 9">
    <name type="scientific">Falsihalocynthiibacter arcticus</name>
    <dbReference type="NCBI Taxonomy" id="1579316"/>
    <lineage>
        <taxon>Bacteria</taxon>
        <taxon>Pseudomonadati</taxon>
        <taxon>Pseudomonadota</taxon>
        <taxon>Alphaproteobacteria</taxon>
        <taxon>Rhodobacterales</taxon>
        <taxon>Roseobacteraceae</taxon>
        <taxon>Falsihalocynthiibacter</taxon>
    </lineage>
</organism>
<evidence type="ECO:0000313" key="9">
    <source>
        <dbReference type="Proteomes" id="UP000070371"/>
    </source>
</evidence>
<evidence type="ECO:0000313" key="8">
    <source>
        <dbReference type="EMBL" id="AML50816.1"/>
    </source>
</evidence>
<keyword evidence="5" id="KW-0676">Redox-active center</keyword>
<evidence type="ECO:0000256" key="3">
    <source>
        <dbReference type="ARBA" id="ARBA00023002"/>
    </source>
</evidence>
<dbReference type="InterPro" id="IPR036249">
    <property type="entry name" value="Thioredoxin-like_sf"/>
</dbReference>
<sequence>MNRREFTSALALSIIPAMGGSFAFAQDAENAPMTGITEMVLGSPEAPIEIIEYASYTCPHCANFHTGTFQKIKENYIDTGKVRFVYREVYFDRYGLWASMVARCGGEERFFAITETLYNNQKTWATGEPTEIAENLRKIGLVDGLDKDALDACLADGEQAEALVAWFQENATRDEITGTPSFMINGTKFENATYQEFADHLDGLL</sequence>
<dbReference type="AlphaFoldDB" id="A0A126UYU7"/>
<dbReference type="RefSeq" id="WP_039003347.1">
    <property type="nucleotide sequence ID" value="NZ_CP014327.1"/>
</dbReference>
<accession>A0A126UYU7</accession>
<keyword evidence="4" id="KW-1015">Disulfide bond</keyword>
<evidence type="ECO:0000256" key="2">
    <source>
        <dbReference type="ARBA" id="ARBA00022729"/>
    </source>
</evidence>
<dbReference type="PANTHER" id="PTHR13887">
    <property type="entry name" value="GLUTATHIONE S-TRANSFERASE KAPPA"/>
    <property type="match status" value="1"/>
</dbReference>
<dbReference type="PANTHER" id="PTHR13887:SF14">
    <property type="entry name" value="DISULFIDE BOND FORMATION PROTEIN D"/>
    <property type="match status" value="1"/>
</dbReference>
<dbReference type="Gene3D" id="3.40.30.10">
    <property type="entry name" value="Glutaredoxin"/>
    <property type="match status" value="1"/>
</dbReference>
<dbReference type="InterPro" id="IPR012336">
    <property type="entry name" value="Thioredoxin-like_fold"/>
</dbReference>
<keyword evidence="2 6" id="KW-0732">Signal</keyword>
<dbReference type="Proteomes" id="UP000070371">
    <property type="component" value="Chromosome"/>
</dbReference>
<feature type="domain" description="Thioredoxin-like fold" evidence="7">
    <location>
        <begin position="36"/>
        <end position="202"/>
    </location>
</feature>
<dbReference type="GO" id="GO:0016491">
    <property type="term" value="F:oxidoreductase activity"/>
    <property type="evidence" value="ECO:0007669"/>
    <property type="project" value="UniProtKB-KW"/>
</dbReference>
<feature type="chain" id="PRO_5007443221" evidence="6">
    <location>
        <begin position="26"/>
        <end position="205"/>
    </location>
</feature>
<evidence type="ECO:0000256" key="6">
    <source>
        <dbReference type="SAM" id="SignalP"/>
    </source>
</evidence>
<name>A0A126UYU7_9RHOB</name>
<dbReference type="EMBL" id="CP014327">
    <property type="protein sequence ID" value="AML50816.1"/>
    <property type="molecule type" value="Genomic_DNA"/>
</dbReference>
<evidence type="ECO:0000259" key="7">
    <source>
        <dbReference type="Pfam" id="PF13462"/>
    </source>
</evidence>
<reference evidence="8 9" key="1">
    <citation type="submission" date="2016-02" db="EMBL/GenBank/DDBJ databases">
        <title>Complete genome sequence of Halocynthiibacter arcticus PAMC 20958t from arctic marine sediment.</title>
        <authorList>
            <person name="Lee Y.M."/>
            <person name="Baek K."/>
            <person name="Lee H.K."/>
            <person name="Shin S.C."/>
        </authorList>
    </citation>
    <scope>NUCLEOTIDE SEQUENCE [LARGE SCALE GENOMIC DNA]</scope>
    <source>
        <strain evidence="8">PAMC 20958</strain>
    </source>
</reference>
<feature type="signal peptide" evidence="6">
    <location>
        <begin position="1"/>
        <end position="25"/>
    </location>
</feature>